<dbReference type="Gene3D" id="1.25.40.10">
    <property type="entry name" value="Tetratricopeptide repeat domain"/>
    <property type="match status" value="1"/>
</dbReference>
<dbReference type="SUPFAM" id="SSF81901">
    <property type="entry name" value="HCP-like"/>
    <property type="match status" value="1"/>
</dbReference>
<name>A0A9D1ENM7_9FIRM</name>
<evidence type="ECO:0000313" key="3">
    <source>
        <dbReference type="Proteomes" id="UP000823982"/>
    </source>
</evidence>
<dbReference type="PANTHER" id="PTHR43630:SF2">
    <property type="entry name" value="GLYCOSYLTRANSFERASE"/>
    <property type="match status" value="1"/>
</dbReference>
<dbReference type="EMBL" id="DVIR01000030">
    <property type="protein sequence ID" value="HIS24355.1"/>
    <property type="molecule type" value="Genomic_DNA"/>
</dbReference>
<comment type="caution">
    <text evidence="2">The sequence shown here is derived from an EMBL/GenBank/DDBJ whole genome shotgun (WGS) entry which is preliminary data.</text>
</comment>
<dbReference type="InterPro" id="IPR019734">
    <property type="entry name" value="TPR_rpt"/>
</dbReference>
<reference evidence="2" key="1">
    <citation type="submission" date="2020-10" db="EMBL/GenBank/DDBJ databases">
        <authorList>
            <person name="Gilroy R."/>
        </authorList>
    </citation>
    <scope>NUCLEOTIDE SEQUENCE</scope>
    <source>
        <strain evidence="2">CHK157-1446</strain>
    </source>
</reference>
<dbReference type="SUPFAM" id="SSF53448">
    <property type="entry name" value="Nucleotide-diphospho-sugar transferases"/>
    <property type="match status" value="1"/>
</dbReference>
<dbReference type="PANTHER" id="PTHR43630">
    <property type="entry name" value="POLY-BETA-1,6-N-ACETYL-D-GLUCOSAMINE SYNTHASE"/>
    <property type="match status" value="1"/>
</dbReference>
<dbReference type="Gene3D" id="3.90.550.10">
    <property type="entry name" value="Spore Coat Polysaccharide Biosynthesis Protein SpsA, Chain A"/>
    <property type="match status" value="1"/>
</dbReference>
<sequence>MRLSGCSLCIIAKNEEKTLLRCLESVKGIFDEIIIVDTGSTDGTKLTARRYTDKVYDFEWVYDFSAARNYAFSKAEYEYAMWLDADDVIPNEYRGALSKTLSELSGDTGAKAKPDMVYMEYCVGFDEAGRVTLAYDRERIIRLDCGARFQGAIHEAIPPVGTAARSDAKVYHMGKQNRDKNRNIEIFERLLKSKKAFSPRERYYYARELSLHGRTLEAVGCYDQCIRDRDCWVENKISACCEAAQLWLDAKDRAAAKKYLVKSFEFAPPRADACCMMGYIFLEEGSLDAAKFWYELAPSRFGKGGGFVPVDCGGYLPYIQLAVVCDRLGDTALANRYNELAGNIKPDSRPYLHNKAYFESKLKK</sequence>
<dbReference type="InterPro" id="IPR029044">
    <property type="entry name" value="Nucleotide-diphossugar_trans"/>
</dbReference>
<dbReference type="AlphaFoldDB" id="A0A9D1ENM7"/>
<dbReference type="Pfam" id="PF00535">
    <property type="entry name" value="Glycos_transf_2"/>
    <property type="match status" value="1"/>
</dbReference>
<protein>
    <submittedName>
        <fullName evidence="2">Glycosyltransferase</fullName>
    </submittedName>
</protein>
<reference evidence="2" key="2">
    <citation type="journal article" date="2021" name="PeerJ">
        <title>Extensive microbial diversity within the chicken gut microbiome revealed by metagenomics and culture.</title>
        <authorList>
            <person name="Gilroy R."/>
            <person name="Ravi A."/>
            <person name="Getino M."/>
            <person name="Pursley I."/>
            <person name="Horton D.L."/>
            <person name="Alikhan N.F."/>
            <person name="Baker D."/>
            <person name="Gharbi K."/>
            <person name="Hall N."/>
            <person name="Watson M."/>
            <person name="Adriaenssens E.M."/>
            <person name="Foster-Nyarko E."/>
            <person name="Jarju S."/>
            <person name="Secka A."/>
            <person name="Antonio M."/>
            <person name="Oren A."/>
            <person name="Chaudhuri R.R."/>
            <person name="La Ragione R."/>
            <person name="Hildebrand F."/>
            <person name="Pallen M.J."/>
        </authorList>
    </citation>
    <scope>NUCLEOTIDE SEQUENCE</scope>
    <source>
        <strain evidence="2">CHK157-1446</strain>
    </source>
</reference>
<evidence type="ECO:0000259" key="1">
    <source>
        <dbReference type="Pfam" id="PF00535"/>
    </source>
</evidence>
<dbReference type="Proteomes" id="UP000823982">
    <property type="component" value="Unassembled WGS sequence"/>
</dbReference>
<proteinExistence type="predicted"/>
<organism evidence="2 3">
    <name type="scientific">Candidatus Faeciplasma gallinarum</name>
    <dbReference type="NCBI Taxonomy" id="2840799"/>
    <lineage>
        <taxon>Bacteria</taxon>
        <taxon>Bacillati</taxon>
        <taxon>Bacillota</taxon>
        <taxon>Clostridia</taxon>
        <taxon>Eubacteriales</taxon>
        <taxon>Oscillospiraceae</taxon>
        <taxon>Oscillospiraceae incertae sedis</taxon>
        <taxon>Candidatus Faeciplasma</taxon>
    </lineage>
</organism>
<accession>A0A9D1ENM7</accession>
<dbReference type="Pfam" id="PF13181">
    <property type="entry name" value="TPR_8"/>
    <property type="match status" value="1"/>
</dbReference>
<dbReference type="InterPro" id="IPR001173">
    <property type="entry name" value="Glyco_trans_2-like"/>
</dbReference>
<feature type="domain" description="Glycosyltransferase 2-like" evidence="1">
    <location>
        <begin position="7"/>
        <end position="93"/>
    </location>
</feature>
<gene>
    <name evidence="2" type="ORF">IAD01_03005</name>
</gene>
<evidence type="ECO:0000313" key="2">
    <source>
        <dbReference type="EMBL" id="HIS24355.1"/>
    </source>
</evidence>
<dbReference type="CDD" id="cd02511">
    <property type="entry name" value="Beta4Glucosyltransferase"/>
    <property type="match status" value="1"/>
</dbReference>
<dbReference type="InterPro" id="IPR011990">
    <property type="entry name" value="TPR-like_helical_dom_sf"/>
</dbReference>